<organism evidence="2 3">
    <name type="scientific">Liparis tanakae</name>
    <name type="common">Tanaka's snailfish</name>
    <dbReference type="NCBI Taxonomy" id="230148"/>
    <lineage>
        <taxon>Eukaryota</taxon>
        <taxon>Metazoa</taxon>
        <taxon>Chordata</taxon>
        <taxon>Craniata</taxon>
        <taxon>Vertebrata</taxon>
        <taxon>Euteleostomi</taxon>
        <taxon>Actinopterygii</taxon>
        <taxon>Neopterygii</taxon>
        <taxon>Teleostei</taxon>
        <taxon>Neoteleostei</taxon>
        <taxon>Acanthomorphata</taxon>
        <taxon>Eupercaria</taxon>
        <taxon>Perciformes</taxon>
        <taxon>Cottioidei</taxon>
        <taxon>Cottales</taxon>
        <taxon>Liparidae</taxon>
        <taxon>Liparis</taxon>
    </lineage>
</organism>
<dbReference type="Proteomes" id="UP000314294">
    <property type="component" value="Unassembled WGS sequence"/>
</dbReference>
<feature type="region of interest" description="Disordered" evidence="1">
    <location>
        <begin position="1"/>
        <end position="33"/>
    </location>
</feature>
<evidence type="ECO:0000313" key="3">
    <source>
        <dbReference type="Proteomes" id="UP000314294"/>
    </source>
</evidence>
<proteinExistence type="predicted"/>
<sequence>MSDLGSDADASRGPTEPAVKRERIELSHPLQEM</sequence>
<name>A0A4Z2EH28_9TELE</name>
<keyword evidence="3" id="KW-1185">Reference proteome</keyword>
<reference evidence="2 3" key="1">
    <citation type="submission" date="2019-03" db="EMBL/GenBank/DDBJ databases">
        <title>First draft genome of Liparis tanakae, snailfish: a comprehensive survey of snailfish specific genes.</title>
        <authorList>
            <person name="Kim W."/>
            <person name="Song I."/>
            <person name="Jeong J.-H."/>
            <person name="Kim D."/>
            <person name="Kim S."/>
            <person name="Ryu S."/>
            <person name="Song J.Y."/>
            <person name="Lee S.K."/>
        </authorList>
    </citation>
    <scope>NUCLEOTIDE SEQUENCE [LARGE SCALE GENOMIC DNA]</scope>
    <source>
        <tissue evidence="2">Muscle</tissue>
    </source>
</reference>
<evidence type="ECO:0000313" key="2">
    <source>
        <dbReference type="EMBL" id="TNN28166.1"/>
    </source>
</evidence>
<protein>
    <submittedName>
        <fullName evidence="2">Uncharacterized protein</fullName>
    </submittedName>
</protein>
<evidence type="ECO:0000256" key="1">
    <source>
        <dbReference type="SAM" id="MobiDB-lite"/>
    </source>
</evidence>
<gene>
    <name evidence="2" type="ORF">EYF80_061687</name>
</gene>
<dbReference type="AlphaFoldDB" id="A0A4Z2EH28"/>
<dbReference type="EMBL" id="SRLO01007223">
    <property type="protein sequence ID" value="TNN28166.1"/>
    <property type="molecule type" value="Genomic_DNA"/>
</dbReference>
<accession>A0A4Z2EH28</accession>
<comment type="caution">
    <text evidence="2">The sequence shown here is derived from an EMBL/GenBank/DDBJ whole genome shotgun (WGS) entry which is preliminary data.</text>
</comment>